<dbReference type="InterPro" id="IPR007110">
    <property type="entry name" value="Ig-like_dom"/>
</dbReference>
<dbReference type="InterPro" id="IPR013098">
    <property type="entry name" value="Ig_I-set"/>
</dbReference>
<dbReference type="Pfam" id="PF13927">
    <property type="entry name" value="Ig_3"/>
    <property type="match status" value="3"/>
</dbReference>
<dbReference type="GO" id="GO:0048468">
    <property type="term" value="P:cell development"/>
    <property type="evidence" value="ECO:0007669"/>
    <property type="project" value="UniProtKB-ARBA"/>
</dbReference>
<feature type="domain" description="Ig-like" evidence="12">
    <location>
        <begin position="328"/>
        <end position="411"/>
    </location>
</feature>
<keyword evidence="10" id="KW-0325">Glycoprotein</keyword>
<dbReference type="PROSITE" id="PS50092">
    <property type="entry name" value="TSP1"/>
    <property type="match status" value="3"/>
</dbReference>
<organism evidence="13 14">
    <name type="scientific">Stegodyphus mimosarum</name>
    <name type="common">African social velvet spider</name>
    <dbReference type="NCBI Taxonomy" id="407821"/>
    <lineage>
        <taxon>Eukaryota</taxon>
        <taxon>Metazoa</taxon>
        <taxon>Ecdysozoa</taxon>
        <taxon>Arthropoda</taxon>
        <taxon>Chelicerata</taxon>
        <taxon>Arachnida</taxon>
        <taxon>Araneae</taxon>
        <taxon>Araneomorphae</taxon>
        <taxon>Entelegynae</taxon>
        <taxon>Eresoidea</taxon>
        <taxon>Eresidae</taxon>
        <taxon>Stegodyphus</taxon>
    </lineage>
</organism>
<name>A0A087U6R4_STEMI</name>
<evidence type="ECO:0000256" key="7">
    <source>
        <dbReference type="ARBA" id="ARBA00022989"/>
    </source>
</evidence>
<evidence type="ECO:0000313" key="13">
    <source>
        <dbReference type="EMBL" id="KFM73053.1"/>
    </source>
</evidence>
<dbReference type="SMART" id="SM00209">
    <property type="entry name" value="TSP1"/>
    <property type="match status" value="3"/>
</dbReference>
<keyword evidence="3" id="KW-1003">Cell membrane</keyword>
<sequence>MPILSSFLSAYHVSNQGAKLTVRNADLKDSGNYMCVATNSAGNDTKDFVLNILEPPTIKDIAPLIKTQVGNKIALECSAVGVPPPEISWLKENSVLLFDDSESSIFGKNELYFDNVKLQHSGNYSCIAVNEAGVDRKDFVLQVSAPPVIEDNETHQKILAGDSVSLQCLASGYPIPLIMWHKDSLLIHNDKDHQILPDGTLHIPKTNLSHTGAYKCLAENEAGSQEAIRRLTVLSPPKIAELSPDKYETTQAHPVILQCSANGEPQPSISWEHNGVSLDLYNPRFKVFPSGDLHISLTQSSDMGTYTCIAKNEAGSAMRNTDLIVLVPPVVTINGANTIVAIKGRSVTITCSAVGFPPPHISWQKSGGSVLDSTISDLSRELALHNIQPEDSGNYVCVASNSAGRDHQSVTLDVHVPPAITTLPKSQDISVGDMLSLHCEASGHPIPSITWLLNNTQVTGSVHSILGRSKLHIQNVSKEDEGTYICLAQNAAGERKAAAAVRVRAPPVVLDSSGVKSVQVKETVILDCLVKGDPSPNIIWIKNGQKLELNHRIQIMMNGSLFIYNSSDQDSGHYKCIASNDFGSAERTAELIVRSRPTFIIQPHNTKTEVGNTVHFDCRLDGEPKPTVAWMKDSVLLQKDARIRTFPNNTLQLIAVQQSDEGVYACFGNNSLGSAAAEAQLIVQVHGKWSNWQEWGQCSASCGDGEQSRQRFCNDPAPKNGGKTCIGLSKEVKKCNERPCSVNGEWGNWLEWERCSASCGVGQRKRQRKCDNPSPQYGGENCTGLDIETDSCILMKCPVDGRWSMWLDWQPCSVSCGKGAQIRIRECKNPEPLHGGQPCIGESEESQE</sequence>
<evidence type="ECO:0000256" key="8">
    <source>
        <dbReference type="ARBA" id="ARBA00023136"/>
    </source>
</evidence>
<keyword evidence="9" id="KW-1015">Disulfide bond</keyword>
<reference evidence="13 14" key="1">
    <citation type="submission" date="2013-11" db="EMBL/GenBank/DDBJ databases">
        <title>Genome sequencing of Stegodyphus mimosarum.</title>
        <authorList>
            <person name="Bechsgaard J."/>
        </authorList>
    </citation>
    <scope>NUCLEOTIDE SEQUENCE [LARGE SCALE GENOMIC DNA]</scope>
</reference>
<keyword evidence="6" id="KW-0677">Repeat</keyword>
<keyword evidence="8" id="KW-0472">Membrane</keyword>
<evidence type="ECO:0000256" key="6">
    <source>
        <dbReference type="ARBA" id="ARBA00022737"/>
    </source>
</evidence>
<dbReference type="SUPFAM" id="SSF48726">
    <property type="entry name" value="Immunoglobulin"/>
    <property type="match status" value="8"/>
</dbReference>
<dbReference type="InterPro" id="IPR009138">
    <property type="entry name" value="Neural_cell_adh"/>
</dbReference>
<evidence type="ECO:0000256" key="11">
    <source>
        <dbReference type="ARBA" id="ARBA00023319"/>
    </source>
</evidence>
<dbReference type="OrthoDB" id="6414388at2759"/>
<keyword evidence="14" id="KW-1185">Reference proteome</keyword>
<dbReference type="SMART" id="SM00409">
    <property type="entry name" value="IG"/>
    <property type="match status" value="8"/>
</dbReference>
<dbReference type="InterPro" id="IPR036383">
    <property type="entry name" value="TSP1_rpt_sf"/>
</dbReference>
<dbReference type="GO" id="GO:0098609">
    <property type="term" value="P:cell-cell adhesion"/>
    <property type="evidence" value="ECO:0007669"/>
    <property type="project" value="UniProtKB-ARBA"/>
</dbReference>
<feature type="domain" description="Ig-like" evidence="12">
    <location>
        <begin position="597"/>
        <end position="682"/>
    </location>
</feature>
<evidence type="ECO:0000256" key="2">
    <source>
        <dbReference type="ARBA" id="ARBA00004236"/>
    </source>
</evidence>
<feature type="domain" description="Ig-like" evidence="12">
    <location>
        <begin position="146"/>
        <end position="232"/>
    </location>
</feature>
<accession>A0A087U6R4</accession>
<keyword evidence="11" id="KW-0393">Immunoglobulin domain</keyword>
<feature type="domain" description="Ig-like" evidence="12">
    <location>
        <begin position="56"/>
        <end position="142"/>
    </location>
</feature>
<feature type="domain" description="Ig-like" evidence="12">
    <location>
        <begin position="237"/>
        <end position="324"/>
    </location>
</feature>
<dbReference type="PANTHER" id="PTHR10075:SF100">
    <property type="entry name" value="FASCICLIN-2"/>
    <property type="match status" value="1"/>
</dbReference>
<dbReference type="Pfam" id="PF07679">
    <property type="entry name" value="I-set"/>
    <property type="match status" value="5"/>
</dbReference>
<dbReference type="FunFam" id="2.60.40.10:FF:000186">
    <property type="entry name" value="Hemicentin 1"/>
    <property type="match status" value="1"/>
</dbReference>
<dbReference type="FunFam" id="2.60.40.10:FF:000130">
    <property type="entry name" value="Hemicentin 1"/>
    <property type="match status" value="1"/>
</dbReference>
<evidence type="ECO:0000256" key="5">
    <source>
        <dbReference type="ARBA" id="ARBA00022729"/>
    </source>
</evidence>
<keyword evidence="7" id="KW-1133">Transmembrane helix</keyword>
<dbReference type="SUPFAM" id="SSF82895">
    <property type="entry name" value="TSP-1 type 1 repeat"/>
    <property type="match status" value="3"/>
</dbReference>
<dbReference type="FunFam" id="2.60.40.10:FF:000005">
    <property type="entry name" value="Neuronal cell adhesion molecule"/>
    <property type="match status" value="1"/>
</dbReference>
<dbReference type="Gene3D" id="2.20.100.10">
    <property type="entry name" value="Thrombospondin type-1 (TSP1) repeat"/>
    <property type="match status" value="3"/>
</dbReference>
<dbReference type="InterPro" id="IPR000884">
    <property type="entry name" value="TSP1_rpt"/>
</dbReference>
<feature type="domain" description="Ig-like" evidence="12">
    <location>
        <begin position="418"/>
        <end position="502"/>
    </location>
</feature>
<dbReference type="Pfam" id="PF00090">
    <property type="entry name" value="TSP_1"/>
    <property type="match status" value="3"/>
</dbReference>
<comment type="subcellular location">
    <subcellularLocation>
        <location evidence="2">Cell membrane</location>
    </subcellularLocation>
    <subcellularLocation>
        <location evidence="1">Membrane</location>
        <topology evidence="1">Single-pass membrane protein</topology>
    </subcellularLocation>
</comment>
<dbReference type="PRINTS" id="PR01838">
    <property type="entry name" value="NCAMFAMILY"/>
</dbReference>
<dbReference type="PANTHER" id="PTHR10075">
    <property type="entry name" value="BASIGIN RELATED"/>
    <property type="match status" value="1"/>
</dbReference>
<dbReference type="InterPro" id="IPR003598">
    <property type="entry name" value="Ig_sub2"/>
</dbReference>
<evidence type="ECO:0000259" key="12">
    <source>
        <dbReference type="PROSITE" id="PS50835"/>
    </source>
</evidence>
<evidence type="ECO:0000256" key="4">
    <source>
        <dbReference type="ARBA" id="ARBA00022692"/>
    </source>
</evidence>
<dbReference type="GO" id="GO:0005886">
    <property type="term" value="C:plasma membrane"/>
    <property type="evidence" value="ECO:0007669"/>
    <property type="project" value="UniProtKB-SubCell"/>
</dbReference>
<dbReference type="SMART" id="SM00408">
    <property type="entry name" value="IGc2"/>
    <property type="match status" value="7"/>
</dbReference>
<dbReference type="CDD" id="cd00096">
    <property type="entry name" value="Ig"/>
    <property type="match status" value="2"/>
</dbReference>
<dbReference type="AlphaFoldDB" id="A0A087U6R4"/>
<evidence type="ECO:0000256" key="10">
    <source>
        <dbReference type="ARBA" id="ARBA00023180"/>
    </source>
</evidence>
<evidence type="ECO:0000256" key="3">
    <source>
        <dbReference type="ARBA" id="ARBA00022475"/>
    </source>
</evidence>
<protein>
    <submittedName>
        <fullName evidence="13">Hemicentin-1</fullName>
    </submittedName>
</protein>
<keyword evidence="4" id="KW-0812">Transmembrane</keyword>
<keyword evidence="5" id="KW-0732">Signal</keyword>
<dbReference type="EMBL" id="KK118472">
    <property type="protein sequence ID" value="KFM73053.1"/>
    <property type="molecule type" value="Genomic_DNA"/>
</dbReference>
<evidence type="ECO:0000256" key="1">
    <source>
        <dbReference type="ARBA" id="ARBA00004167"/>
    </source>
</evidence>
<dbReference type="STRING" id="407821.A0A087U6R4"/>
<dbReference type="Proteomes" id="UP000054359">
    <property type="component" value="Unassembled WGS sequence"/>
</dbReference>
<dbReference type="Gene3D" id="2.60.40.10">
    <property type="entry name" value="Immunoglobulins"/>
    <property type="match status" value="8"/>
</dbReference>
<evidence type="ECO:0000313" key="14">
    <source>
        <dbReference type="Proteomes" id="UP000054359"/>
    </source>
</evidence>
<dbReference type="PRINTS" id="PR01705">
    <property type="entry name" value="TSP1REPEAT"/>
</dbReference>
<feature type="non-terminal residue" evidence="13">
    <location>
        <position position="848"/>
    </location>
</feature>
<dbReference type="InterPro" id="IPR003599">
    <property type="entry name" value="Ig_sub"/>
</dbReference>
<gene>
    <name evidence="13" type="ORF">X975_06305</name>
</gene>
<dbReference type="FunFam" id="2.60.40.10:FF:000004">
    <property type="entry name" value="DCC isoform 1"/>
    <property type="match status" value="2"/>
</dbReference>
<dbReference type="FunFam" id="2.20.100.10:FF:000007">
    <property type="entry name" value="Thrombospondin 1"/>
    <property type="match status" value="3"/>
</dbReference>
<proteinExistence type="predicted"/>
<dbReference type="InterPro" id="IPR013783">
    <property type="entry name" value="Ig-like_fold"/>
</dbReference>
<dbReference type="FunFam" id="2.60.40.10:FF:000032">
    <property type="entry name" value="palladin isoform X1"/>
    <property type="match status" value="1"/>
</dbReference>
<dbReference type="PROSITE" id="PS50835">
    <property type="entry name" value="IG_LIKE"/>
    <property type="match status" value="7"/>
</dbReference>
<dbReference type="InterPro" id="IPR036179">
    <property type="entry name" value="Ig-like_dom_sf"/>
</dbReference>
<evidence type="ECO:0000256" key="9">
    <source>
        <dbReference type="ARBA" id="ARBA00023157"/>
    </source>
</evidence>
<feature type="domain" description="Ig-like" evidence="12">
    <location>
        <begin position="506"/>
        <end position="592"/>
    </location>
</feature>
<dbReference type="OMA" id="VDTKTTY"/>